<evidence type="ECO:0000313" key="1">
    <source>
        <dbReference type="EMBL" id="MBB4692008.1"/>
    </source>
</evidence>
<keyword evidence="2" id="KW-1185">Reference proteome</keyword>
<comment type="caution">
    <text evidence="1">The sequence shown here is derived from an EMBL/GenBank/DDBJ whole genome shotgun (WGS) entry which is preliminary data.</text>
</comment>
<gene>
    <name evidence="1" type="ORF">BKA14_002156</name>
</gene>
<dbReference type="Proteomes" id="UP000542742">
    <property type="component" value="Unassembled WGS sequence"/>
</dbReference>
<protein>
    <submittedName>
        <fullName evidence="1">Uncharacterized protein</fullName>
    </submittedName>
</protein>
<proteinExistence type="predicted"/>
<organism evidence="1 2">
    <name type="scientific">Paractinoplanes abujensis</name>
    <dbReference type="NCBI Taxonomy" id="882441"/>
    <lineage>
        <taxon>Bacteria</taxon>
        <taxon>Bacillati</taxon>
        <taxon>Actinomycetota</taxon>
        <taxon>Actinomycetes</taxon>
        <taxon>Micromonosporales</taxon>
        <taxon>Micromonosporaceae</taxon>
        <taxon>Paractinoplanes</taxon>
    </lineage>
</organism>
<accession>A0A7W7CNU7</accession>
<name>A0A7W7CNU7_9ACTN</name>
<evidence type="ECO:0000313" key="2">
    <source>
        <dbReference type="Proteomes" id="UP000542742"/>
    </source>
</evidence>
<sequence>MIGFLGVLDVWAARMGKTGLVAAVDRDFAITAPLS</sequence>
<dbReference type="AlphaFoldDB" id="A0A7W7CNU7"/>
<dbReference type="EMBL" id="JACHMF010000001">
    <property type="protein sequence ID" value="MBB4692008.1"/>
    <property type="molecule type" value="Genomic_DNA"/>
</dbReference>
<reference evidence="1 2" key="1">
    <citation type="submission" date="2020-08" db="EMBL/GenBank/DDBJ databases">
        <title>Sequencing the genomes of 1000 actinobacteria strains.</title>
        <authorList>
            <person name="Klenk H.-P."/>
        </authorList>
    </citation>
    <scope>NUCLEOTIDE SEQUENCE [LARGE SCALE GENOMIC DNA]</scope>
    <source>
        <strain evidence="1 2">DSM 45518</strain>
    </source>
</reference>